<organism evidence="2 3">
    <name type="scientific">Paraphaeosphaeria minitans</name>
    <dbReference type="NCBI Taxonomy" id="565426"/>
    <lineage>
        <taxon>Eukaryota</taxon>
        <taxon>Fungi</taxon>
        <taxon>Dikarya</taxon>
        <taxon>Ascomycota</taxon>
        <taxon>Pezizomycotina</taxon>
        <taxon>Dothideomycetes</taxon>
        <taxon>Pleosporomycetidae</taxon>
        <taxon>Pleosporales</taxon>
        <taxon>Massarineae</taxon>
        <taxon>Didymosphaeriaceae</taxon>
        <taxon>Paraphaeosphaeria</taxon>
    </lineage>
</organism>
<dbReference type="EMBL" id="WJXW01000008">
    <property type="protein sequence ID" value="KAF9734027.1"/>
    <property type="molecule type" value="Genomic_DNA"/>
</dbReference>
<evidence type="ECO:0000313" key="3">
    <source>
        <dbReference type="Proteomes" id="UP000756921"/>
    </source>
</evidence>
<evidence type="ECO:0000313" key="2">
    <source>
        <dbReference type="EMBL" id="KAF9734027.1"/>
    </source>
</evidence>
<protein>
    <submittedName>
        <fullName evidence="2">Uncharacterized protein</fullName>
    </submittedName>
</protein>
<gene>
    <name evidence="2" type="ORF">PMIN01_08370</name>
</gene>
<feature type="compositionally biased region" description="Polar residues" evidence="1">
    <location>
        <begin position="85"/>
        <end position="95"/>
    </location>
</feature>
<reference evidence="2" key="1">
    <citation type="journal article" date="2020" name="Mol. Plant Microbe Interact.">
        <title>Genome Sequence of the Biocontrol Agent Coniothyrium minitans strain Conio (IMI 134523).</title>
        <authorList>
            <person name="Patel D."/>
            <person name="Shittu T.A."/>
            <person name="Baroncelli R."/>
            <person name="Muthumeenakshi S."/>
            <person name="Osborne T.H."/>
            <person name="Janganan T.K."/>
            <person name="Sreenivasaprasad S."/>
        </authorList>
    </citation>
    <scope>NUCLEOTIDE SEQUENCE</scope>
    <source>
        <strain evidence="2">Conio</strain>
    </source>
</reference>
<proteinExistence type="predicted"/>
<sequence length="115" mass="12368">MLSHEAVNFQGQMGNNAGAVANGCAQVSPPPLPCRRSGNVASRSDTGHLILVSFLAFSSPHRLIVVQSVPHRPARIKGAQDRPDNLSTRTKTHTASRAAAMVTLRRGSQRDRVFT</sequence>
<accession>A0A9P6GE13</accession>
<keyword evidence="3" id="KW-1185">Reference proteome</keyword>
<dbReference type="AlphaFoldDB" id="A0A9P6GE13"/>
<evidence type="ECO:0000256" key="1">
    <source>
        <dbReference type="SAM" id="MobiDB-lite"/>
    </source>
</evidence>
<comment type="caution">
    <text evidence="2">The sequence shown here is derived from an EMBL/GenBank/DDBJ whole genome shotgun (WGS) entry which is preliminary data.</text>
</comment>
<name>A0A9P6GE13_9PLEO</name>
<dbReference type="Proteomes" id="UP000756921">
    <property type="component" value="Unassembled WGS sequence"/>
</dbReference>
<feature type="region of interest" description="Disordered" evidence="1">
    <location>
        <begin position="74"/>
        <end position="96"/>
    </location>
</feature>